<name>A0A1M6BKZ4_9FIRM</name>
<evidence type="ECO:0000313" key="2">
    <source>
        <dbReference type="Proteomes" id="UP000324781"/>
    </source>
</evidence>
<evidence type="ECO:0000313" key="1">
    <source>
        <dbReference type="EMBL" id="SHI49384.1"/>
    </source>
</evidence>
<protein>
    <submittedName>
        <fullName evidence="1">Uncharacterized protein</fullName>
    </submittedName>
</protein>
<gene>
    <name evidence="1" type="ORF">SAMN05444373_100346</name>
</gene>
<reference evidence="1 2" key="1">
    <citation type="submission" date="2016-11" db="EMBL/GenBank/DDBJ databases">
        <authorList>
            <person name="Varghese N."/>
            <person name="Submissions S."/>
        </authorList>
    </citation>
    <scope>NUCLEOTIDE SEQUENCE [LARGE SCALE GENOMIC DNA]</scope>
    <source>
        <strain evidence="1 2">DSM 19027</strain>
    </source>
</reference>
<proteinExistence type="predicted"/>
<dbReference type="EMBL" id="FQZP01000003">
    <property type="protein sequence ID" value="SHI49384.1"/>
    <property type="molecule type" value="Genomic_DNA"/>
</dbReference>
<accession>A0A1M6BKZ4</accession>
<organism evidence="1 2">
    <name type="scientific">Thermoclostridium caenicola</name>
    <dbReference type="NCBI Taxonomy" id="659425"/>
    <lineage>
        <taxon>Bacteria</taxon>
        <taxon>Bacillati</taxon>
        <taxon>Bacillota</taxon>
        <taxon>Clostridia</taxon>
        <taxon>Eubacteriales</taxon>
        <taxon>Oscillospiraceae</taxon>
        <taxon>Thermoclostridium</taxon>
    </lineage>
</organism>
<dbReference type="AlphaFoldDB" id="A0A1M6BKZ4"/>
<keyword evidence="2" id="KW-1185">Reference proteome</keyword>
<dbReference type="Proteomes" id="UP000324781">
    <property type="component" value="Unassembled WGS sequence"/>
</dbReference>
<sequence>MKPGENLPAFLKPSIDGTGTGFYRVVGERWKKGYKKKSFASGIISGLQRIGVYGDTIYGSSCLAANINGAALPVYTAYSFLSLALRYPLSVSMASTKKPRP</sequence>